<dbReference type="AlphaFoldDB" id="A0A9X2RBF1"/>
<evidence type="ECO:0000313" key="2">
    <source>
        <dbReference type="EMBL" id="MCP9290246.1"/>
    </source>
</evidence>
<dbReference type="RefSeq" id="WP_255132150.1">
    <property type="nucleotide sequence ID" value="NZ_JANDBC010000001.1"/>
</dbReference>
<evidence type="ECO:0000313" key="3">
    <source>
        <dbReference type="Proteomes" id="UP001139125"/>
    </source>
</evidence>
<gene>
    <name evidence="2" type="ORF">NM125_01475</name>
</gene>
<protein>
    <submittedName>
        <fullName evidence="2">YceI family protein</fullName>
    </submittedName>
</protein>
<feature type="chain" id="PRO_5040794638" evidence="1">
    <location>
        <begin position="23"/>
        <end position="197"/>
    </location>
</feature>
<reference evidence="2" key="1">
    <citation type="submission" date="2022-06" db="EMBL/GenBank/DDBJ databases">
        <title>Gracilimonas sp. CAU 1638 isolated from sea sediment.</title>
        <authorList>
            <person name="Kim W."/>
        </authorList>
    </citation>
    <scope>NUCLEOTIDE SEQUENCE</scope>
    <source>
        <strain evidence="2">CAU 1638</strain>
    </source>
</reference>
<sequence length="197" mass="22048">MRKVLQTILIPALCMLPALSFAQNGKVRLSNESKLSINGKSNVNDFRCESEHELQQDSLDFDYHFSADTITVDGVSLFLEISEFDCGKKAINRDFRSTLKYKEHPFIQITLNELILENEENPVPKAANVTITIAGVERNYEVPLNAFSSSEEGVLVGGNKTLYMTDFGLTPPSPLFGLVQVSDELDIVFDLIVRFEP</sequence>
<dbReference type="SUPFAM" id="SSF101874">
    <property type="entry name" value="YceI-like"/>
    <property type="match status" value="1"/>
</dbReference>
<dbReference type="EMBL" id="JANDBC010000001">
    <property type="protein sequence ID" value="MCP9290246.1"/>
    <property type="molecule type" value="Genomic_DNA"/>
</dbReference>
<dbReference type="Proteomes" id="UP001139125">
    <property type="component" value="Unassembled WGS sequence"/>
</dbReference>
<feature type="signal peptide" evidence="1">
    <location>
        <begin position="1"/>
        <end position="22"/>
    </location>
</feature>
<dbReference type="Gene3D" id="2.40.128.110">
    <property type="entry name" value="Lipid/polyisoprenoid-binding, YceI-like"/>
    <property type="match status" value="1"/>
</dbReference>
<dbReference type="InterPro" id="IPR036761">
    <property type="entry name" value="TTHA0802/YceI-like_sf"/>
</dbReference>
<keyword evidence="1" id="KW-0732">Signal</keyword>
<accession>A0A9X2RBF1</accession>
<name>A0A9X2RBF1_9BACT</name>
<evidence type="ECO:0000256" key="1">
    <source>
        <dbReference type="SAM" id="SignalP"/>
    </source>
</evidence>
<keyword evidence="3" id="KW-1185">Reference proteome</keyword>
<proteinExistence type="predicted"/>
<organism evidence="2 3">
    <name type="scientific">Gracilimonas sediminicola</name>
    <dbReference type="NCBI Taxonomy" id="2952158"/>
    <lineage>
        <taxon>Bacteria</taxon>
        <taxon>Pseudomonadati</taxon>
        <taxon>Balneolota</taxon>
        <taxon>Balneolia</taxon>
        <taxon>Balneolales</taxon>
        <taxon>Balneolaceae</taxon>
        <taxon>Gracilimonas</taxon>
    </lineage>
</organism>
<comment type="caution">
    <text evidence="2">The sequence shown here is derived from an EMBL/GenBank/DDBJ whole genome shotgun (WGS) entry which is preliminary data.</text>
</comment>